<evidence type="ECO:0000313" key="2">
    <source>
        <dbReference type="EMBL" id="AHH04080.1"/>
    </source>
</evidence>
<dbReference type="AlphaFoldDB" id="W5SAW8"/>
<accession>W5SAW8</accession>
<feature type="signal peptide" evidence="1">
    <location>
        <begin position="1"/>
        <end position="26"/>
    </location>
</feature>
<sequence length="341" mass="38511">MQIKYYNSLMVLMFLLLLVISCKSDAQDGIASGGNPIRVKTAVEGIKAKINNLLDTFRLQSEERKAFRYIQGVVTDSNAGLSGDRTYSDSEFYDLLVGLGDVRLREIIKVYLDIYKAKKTVETDIEGVKEDALKQQLKYGLEAEESFYLRELKQVFNESTPGEVYNKAIDMRNLNKFATVKASIRQISELEELCASLSDDESRVVWYMRSALTNSNIARGYGYSTYSNDSFYSLFKNNLNDARLKEIIGFHIVHVKALYEAEAVIKDIKKEGLRLALKGRLGVQKYGYSSELKRIFSPFSFDQIYNKAIDSNANSNTNSAAEFTKIKNDALDIIAAEQGNP</sequence>
<organism evidence="2">
    <name type="scientific">Borrelia nietonii YOR</name>
    <dbReference type="NCBI Taxonomy" id="1293576"/>
    <lineage>
        <taxon>Bacteria</taxon>
        <taxon>Pseudomonadati</taxon>
        <taxon>Spirochaetota</taxon>
        <taxon>Spirochaetia</taxon>
        <taxon>Spirochaetales</taxon>
        <taxon>Borreliaceae</taxon>
        <taxon>Borrelia</taxon>
        <taxon>Borrelia nietonii</taxon>
    </lineage>
</organism>
<dbReference type="PROSITE" id="PS51257">
    <property type="entry name" value="PROKAR_LIPOPROTEIN"/>
    <property type="match status" value="1"/>
</dbReference>
<proteinExistence type="predicted"/>
<gene>
    <name evidence="2" type="ORF">BHY_1129</name>
</gene>
<geneLocation type="plasmid" evidence="2">
    <name>unnamed</name>
</geneLocation>
<dbReference type="EMBL" id="CP004154">
    <property type="protein sequence ID" value="AHH04080.1"/>
    <property type="molecule type" value="Genomic_DNA"/>
</dbReference>
<keyword evidence="2" id="KW-0614">Plasmid</keyword>
<name>W5SAW8_9SPIR</name>
<dbReference type="RefSeq" id="WP_025434252.1">
    <property type="nucleotide sequence ID" value="NZ_CP004154.1"/>
</dbReference>
<protein>
    <recommendedName>
        <fullName evidence="3">Cytosolic protein</fullName>
    </recommendedName>
</protein>
<reference evidence="2" key="1">
    <citation type="submission" date="2013-02" db="EMBL/GenBank/DDBJ databases">
        <title>Comparative genomics of Borrelia species.</title>
        <authorList>
            <person name="Schwan T.G."/>
            <person name="Raffel S.J."/>
            <person name="Porcella S.F."/>
        </authorList>
    </citation>
    <scope>NUCLEOTIDE SEQUENCE</scope>
    <source>
        <strain evidence="2">YOR</strain>
        <plasmid evidence="2">unnamed</plasmid>
    </source>
</reference>
<feature type="chain" id="PRO_5004872705" description="Cytosolic protein" evidence="1">
    <location>
        <begin position="27"/>
        <end position="341"/>
    </location>
</feature>
<dbReference type="HOGENOM" id="CLU_020855_0_0_12"/>
<evidence type="ECO:0008006" key="3">
    <source>
        <dbReference type="Google" id="ProtNLM"/>
    </source>
</evidence>
<evidence type="ECO:0000256" key="1">
    <source>
        <dbReference type="SAM" id="SignalP"/>
    </source>
</evidence>
<dbReference type="NCBIfam" id="NF047534">
    <property type="entry name" value="lipo_BTA121_dup"/>
    <property type="match status" value="2"/>
</dbReference>
<keyword evidence="1" id="KW-0732">Signal</keyword>